<protein>
    <submittedName>
        <fullName evidence="2">Uncharacterized protein</fullName>
    </submittedName>
</protein>
<dbReference type="Proteomes" id="UP000543174">
    <property type="component" value="Unassembled WGS sequence"/>
</dbReference>
<keyword evidence="1" id="KW-0472">Membrane</keyword>
<keyword evidence="1" id="KW-1133">Transmembrane helix</keyword>
<feature type="transmembrane region" description="Helical" evidence="1">
    <location>
        <begin position="6"/>
        <end position="28"/>
    </location>
</feature>
<keyword evidence="1" id="KW-0812">Transmembrane</keyword>
<gene>
    <name evidence="2" type="ORF">HNP21_004956</name>
</gene>
<dbReference type="EMBL" id="JACJHT010000006">
    <property type="protein sequence ID" value="MBA9041826.1"/>
    <property type="molecule type" value="Genomic_DNA"/>
</dbReference>
<reference evidence="2" key="1">
    <citation type="submission" date="2020-08" db="EMBL/GenBank/DDBJ databases">
        <title>Functional genomics of gut bacteria from endangered species of beetles.</title>
        <authorList>
            <person name="Carlos-Shanley C."/>
        </authorList>
    </citation>
    <scope>NUCLEOTIDE SEQUENCE [LARGE SCALE GENOMIC DNA]</scope>
    <source>
        <strain evidence="2">S00060</strain>
    </source>
</reference>
<accession>A0A7W3NFB9</accession>
<sequence>MYLSEFEQTFLIFFNMSTFFIKIAMYLIKGPGYSGGYRTLKHNLNRHFYFKRLRKTWKLKLSERK</sequence>
<comment type="caution">
    <text evidence="2">The sequence shown here is derived from an EMBL/GenBank/DDBJ whole genome shotgun (WGS) entry which is preliminary data.</text>
</comment>
<evidence type="ECO:0000256" key="1">
    <source>
        <dbReference type="SAM" id="Phobius"/>
    </source>
</evidence>
<keyword evidence="3" id="KW-1185">Reference proteome</keyword>
<organism evidence="2 3">
    <name type="scientific">Priestia aryabhattai</name>
    <name type="common">Bacillus aryabhattai</name>
    <dbReference type="NCBI Taxonomy" id="412384"/>
    <lineage>
        <taxon>Bacteria</taxon>
        <taxon>Bacillati</taxon>
        <taxon>Bacillota</taxon>
        <taxon>Bacilli</taxon>
        <taxon>Bacillales</taxon>
        <taxon>Bacillaceae</taxon>
        <taxon>Priestia</taxon>
    </lineage>
</organism>
<dbReference type="AlphaFoldDB" id="A0A7W3NFB9"/>
<proteinExistence type="predicted"/>
<evidence type="ECO:0000313" key="2">
    <source>
        <dbReference type="EMBL" id="MBA9041826.1"/>
    </source>
</evidence>
<evidence type="ECO:0000313" key="3">
    <source>
        <dbReference type="Proteomes" id="UP000543174"/>
    </source>
</evidence>
<name>A0A7W3NFB9_PRIAR</name>